<reference evidence="2 3" key="1">
    <citation type="submission" date="2016-10" db="EMBL/GenBank/DDBJ databases">
        <authorList>
            <person name="de Groot N.N."/>
        </authorList>
    </citation>
    <scope>NUCLEOTIDE SEQUENCE [LARGE SCALE GENOMIC DNA]</scope>
    <source>
        <strain evidence="2 3">DSM 25186</strain>
    </source>
</reference>
<feature type="chain" id="PRO_5011776069" description="LVIVD repeat-containing protein" evidence="1">
    <location>
        <begin position="22"/>
        <end position="175"/>
    </location>
</feature>
<protein>
    <recommendedName>
        <fullName evidence="4">LVIVD repeat-containing protein</fullName>
    </recommendedName>
</protein>
<proteinExistence type="predicted"/>
<dbReference type="RefSeq" id="WP_089686636.1">
    <property type="nucleotide sequence ID" value="NZ_FNFO01000011.1"/>
</dbReference>
<dbReference type="STRING" id="1075417.SAMN05421823_11198"/>
<organism evidence="2 3">
    <name type="scientific">Catalinimonas alkaloidigena</name>
    <dbReference type="NCBI Taxonomy" id="1075417"/>
    <lineage>
        <taxon>Bacteria</taxon>
        <taxon>Pseudomonadati</taxon>
        <taxon>Bacteroidota</taxon>
        <taxon>Cytophagia</taxon>
        <taxon>Cytophagales</taxon>
        <taxon>Catalimonadaceae</taxon>
        <taxon>Catalinimonas</taxon>
    </lineage>
</organism>
<keyword evidence="3" id="KW-1185">Reference proteome</keyword>
<evidence type="ECO:0000313" key="2">
    <source>
        <dbReference type="EMBL" id="SDM20448.1"/>
    </source>
</evidence>
<accession>A0A1G9RB40</accession>
<feature type="signal peptide" evidence="1">
    <location>
        <begin position="1"/>
        <end position="21"/>
    </location>
</feature>
<dbReference type="EMBL" id="FNFO01000011">
    <property type="protein sequence ID" value="SDM20448.1"/>
    <property type="molecule type" value="Genomic_DNA"/>
</dbReference>
<dbReference type="OrthoDB" id="853480at2"/>
<evidence type="ECO:0000256" key="1">
    <source>
        <dbReference type="SAM" id="SignalP"/>
    </source>
</evidence>
<dbReference type="AlphaFoldDB" id="A0A1G9RB40"/>
<name>A0A1G9RB40_9BACT</name>
<evidence type="ECO:0000313" key="3">
    <source>
        <dbReference type="Proteomes" id="UP000198510"/>
    </source>
</evidence>
<sequence length="175" mass="19894">MKPLSSFLAAGALLWSLSACDSWISVEPPPDGSFETNYKPVYLRRSQLESSIRLEEPRDLKNLAKIYYKEGFLFITEQYEGVHLIDNRNPAQPQKLAFLRVYGSVDLAMKGHTLYVDNAVDLVAIDLSEVEQPRIVSRVRHAFPGLLPPDGGTIPDRYKLDSEDDERIIVDWIED</sequence>
<dbReference type="PROSITE" id="PS51257">
    <property type="entry name" value="PROKAR_LIPOPROTEIN"/>
    <property type="match status" value="1"/>
</dbReference>
<keyword evidence="1" id="KW-0732">Signal</keyword>
<gene>
    <name evidence="2" type="ORF">SAMN05421823_11198</name>
</gene>
<dbReference type="Proteomes" id="UP000198510">
    <property type="component" value="Unassembled WGS sequence"/>
</dbReference>
<evidence type="ECO:0008006" key="4">
    <source>
        <dbReference type="Google" id="ProtNLM"/>
    </source>
</evidence>